<gene>
    <name evidence="1" type="ORF">B0T21DRAFT_363734</name>
</gene>
<reference evidence="1" key="1">
    <citation type="submission" date="2023-06" db="EMBL/GenBank/DDBJ databases">
        <title>Genome-scale phylogeny and comparative genomics of the fungal order Sordariales.</title>
        <authorList>
            <consortium name="Lawrence Berkeley National Laboratory"/>
            <person name="Hensen N."/>
            <person name="Bonometti L."/>
            <person name="Westerberg I."/>
            <person name="Brannstrom I.O."/>
            <person name="Guillou S."/>
            <person name="Cros-Aarteil S."/>
            <person name="Calhoun S."/>
            <person name="Haridas S."/>
            <person name="Kuo A."/>
            <person name="Mondo S."/>
            <person name="Pangilinan J."/>
            <person name="Riley R."/>
            <person name="Labutti K."/>
            <person name="Andreopoulos B."/>
            <person name="Lipzen A."/>
            <person name="Chen C."/>
            <person name="Yanf M."/>
            <person name="Daum C."/>
            <person name="Ng V."/>
            <person name="Clum A."/>
            <person name="Steindorff A."/>
            <person name="Ohm R."/>
            <person name="Martin F."/>
            <person name="Silar P."/>
            <person name="Natvig D."/>
            <person name="Lalanne C."/>
            <person name="Gautier V."/>
            <person name="Ament-Velasquez S.L."/>
            <person name="Kruys A."/>
            <person name="Hutchinson M.I."/>
            <person name="Powell A.J."/>
            <person name="Barry K."/>
            <person name="Miller A.N."/>
            <person name="Grigoriev I.V."/>
            <person name="Debuchy R."/>
            <person name="Gladieux P."/>
            <person name="Thoren M.H."/>
            <person name="Johannesson H."/>
        </authorList>
    </citation>
    <scope>NUCLEOTIDE SEQUENCE</scope>
    <source>
        <strain evidence="1">CBS 540.89</strain>
    </source>
</reference>
<protein>
    <submittedName>
        <fullName evidence="1">Uncharacterized protein</fullName>
    </submittedName>
</protein>
<dbReference type="AlphaFoldDB" id="A0AA40BTC4"/>
<dbReference type="EMBL" id="JAUKTV010000004">
    <property type="protein sequence ID" value="KAK0739974.1"/>
    <property type="molecule type" value="Genomic_DNA"/>
</dbReference>
<accession>A0AA40BTC4</accession>
<organism evidence="1 2">
    <name type="scientific">Apiosordaria backusii</name>
    <dbReference type="NCBI Taxonomy" id="314023"/>
    <lineage>
        <taxon>Eukaryota</taxon>
        <taxon>Fungi</taxon>
        <taxon>Dikarya</taxon>
        <taxon>Ascomycota</taxon>
        <taxon>Pezizomycotina</taxon>
        <taxon>Sordariomycetes</taxon>
        <taxon>Sordariomycetidae</taxon>
        <taxon>Sordariales</taxon>
        <taxon>Lasiosphaeriaceae</taxon>
        <taxon>Apiosordaria</taxon>
    </lineage>
</organism>
<name>A0AA40BTC4_9PEZI</name>
<keyword evidence="2" id="KW-1185">Reference proteome</keyword>
<proteinExistence type="predicted"/>
<evidence type="ECO:0000313" key="2">
    <source>
        <dbReference type="Proteomes" id="UP001172159"/>
    </source>
</evidence>
<dbReference type="Proteomes" id="UP001172159">
    <property type="component" value="Unassembled WGS sequence"/>
</dbReference>
<evidence type="ECO:0000313" key="1">
    <source>
        <dbReference type="EMBL" id="KAK0739974.1"/>
    </source>
</evidence>
<comment type="caution">
    <text evidence="1">The sequence shown here is derived from an EMBL/GenBank/DDBJ whole genome shotgun (WGS) entry which is preliminary data.</text>
</comment>
<sequence length="93" mass="10183">MCLRSFQFMFGHHAARSAVLWSLLSDEAGADRQGSRNLTHPAMSTTAFGPLFVEINEVRAPCSGSVENQGPQQEFDMSATMYTTHCRQSQGSA</sequence>